<dbReference type="RefSeq" id="WP_146021134.1">
    <property type="nucleotide sequence ID" value="NZ_JAMGSI010000002.1"/>
</dbReference>
<gene>
    <name evidence="1" type="ORF">M8N44_10155</name>
</gene>
<sequence>MTMIARIILLSIILIVPNIKASPILVDTTKSLVLSKKSPYVELEIIERENLFEFYTVVKPMNKGDKINFLVYRYDDKSQKITTIINVTSKHEIQISFPIKKDDLGKLSYCATNTPKGTFGGIGYFERKNKKELVFPDSDTVYIIENIRDFLKRE</sequence>
<dbReference type="GeneID" id="84024229"/>
<dbReference type="EMBL" id="JAMGSI010000002">
    <property type="protein sequence ID" value="MCL6657670.1"/>
    <property type="molecule type" value="Genomic_DNA"/>
</dbReference>
<organism evidence="1 2">
    <name type="scientific">Akkermansia massiliensis</name>
    <dbReference type="NCBI Taxonomy" id="2927224"/>
    <lineage>
        <taxon>Bacteria</taxon>
        <taxon>Pseudomonadati</taxon>
        <taxon>Verrucomicrobiota</taxon>
        <taxon>Verrucomicrobiia</taxon>
        <taxon>Verrucomicrobiales</taxon>
        <taxon>Akkermansiaceae</taxon>
        <taxon>Akkermansia</taxon>
    </lineage>
</organism>
<accession>A0ABT0RAA9</accession>
<dbReference type="Proteomes" id="UP001202031">
    <property type="component" value="Unassembled WGS sequence"/>
</dbReference>
<name>A0ABT0RAA9_9BACT</name>
<keyword evidence="2" id="KW-1185">Reference proteome</keyword>
<reference evidence="1 2" key="1">
    <citation type="submission" date="2022-03" db="EMBL/GenBank/DDBJ databases">
        <title>Taxonomic description of new species and reclassification of some bacterial strains.</title>
        <authorList>
            <person name="Ndongo S."/>
        </authorList>
    </citation>
    <scope>NUCLEOTIDE SEQUENCE [LARGE SCALE GENOMIC DNA]</scope>
    <source>
        <strain evidence="1 2">Marseille-P6666</strain>
    </source>
</reference>
<proteinExistence type="predicted"/>
<evidence type="ECO:0000313" key="1">
    <source>
        <dbReference type="EMBL" id="MCL6657670.1"/>
    </source>
</evidence>
<evidence type="ECO:0000313" key="2">
    <source>
        <dbReference type="Proteomes" id="UP001202031"/>
    </source>
</evidence>
<protein>
    <submittedName>
        <fullName evidence="1">Uncharacterized protein</fullName>
    </submittedName>
</protein>
<comment type="caution">
    <text evidence="1">The sequence shown here is derived from an EMBL/GenBank/DDBJ whole genome shotgun (WGS) entry which is preliminary data.</text>
</comment>